<dbReference type="EMBL" id="CADEBC010000232">
    <property type="protein sequence ID" value="CAB3226704.1"/>
    <property type="molecule type" value="Genomic_DNA"/>
</dbReference>
<protein>
    <submittedName>
        <fullName evidence="1">Uncharacterized protein</fullName>
    </submittedName>
</protein>
<keyword evidence="2" id="KW-1185">Reference proteome</keyword>
<evidence type="ECO:0000313" key="1">
    <source>
        <dbReference type="EMBL" id="CAB3226704.1"/>
    </source>
</evidence>
<dbReference type="Proteomes" id="UP000494106">
    <property type="component" value="Unassembled WGS sequence"/>
</dbReference>
<comment type="caution">
    <text evidence="1">The sequence shown here is derived from an EMBL/GenBank/DDBJ whole genome shotgun (WGS) entry which is preliminary data.</text>
</comment>
<reference evidence="1 2" key="1">
    <citation type="submission" date="2020-04" db="EMBL/GenBank/DDBJ databases">
        <authorList>
            <person name="Wallbank WR R."/>
            <person name="Pardo Diaz C."/>
            <person name="Kozak K."/>
            <person name="Martin S."/>
            <person name="Jiggins C."/>
            <person name="Moest M."/>
            <person name="Warren A I."/>
            <person name="Byers J.R.P. K."/>
            <person name="Montejo-Kovacevich G."/>
            <person name="Yen C E."/>
        </authorList>
    </citation>
    <scope>NUCLEOTIDE SEQUENCE [LARGE SCALE GENOMIC DNA]</scope>
</reference>
<name>A0A8S0Z2Z5_ARCPL</name>
<sequence>MGGGGEYCYVCWIAVIENKDYQWMCQRAMLAARNSRVDEIDDLILTKLPADIVTYTSIANVMDQEDAVHYREFITEVSLFFKPEWPSPTFPQVINR</sequence>
<proteinExistence type="predicted"/>
<dbReference type="AlphaFoldDB" id="A0A8S0Z2Z5"/>
<evidence type="ECO:0000313" key="2">
    <source>
        <dbReference type="Proteomes" id="UP000494106"/>
    </source>
</evidence>
<gene>
    <name evidence="1" type="ORF">APLA_LOCUS3023</name>
</gene>
<organism evidence="1 2">
    <name type="scientific">Arctia plantaginis</name>
    <name type="common">Wood tiger moth</name>
    <name type="synonym">Phalaena plantaginis</name>
    <dbReference type="NCBI Taxonomy" id="874455"/>
    <lineage>
        <taxon>Eukaryota</taxon>
        <taxon>Metazoa</taxon>
        <taxon>Ecdysozoa</taxon>
        <taxon>Arthropoda</taxon>
        <taxon>Hexapoda</taxon>
        <taxon>Insecta</taxon>
        <taxon>Pterygota</taxon>
        <taxon>Neoptera</taxon>
        <taxon>Endopterygota</taxon>
        <taxon>Lepidoptera</taxon>
        <taxon>Glossata</taxon>
        <taxon>Ditrysia</taxon>
        <taxon>Noctuoidea</taxon>
        <taxon>Erebidae</taxon>
        <taxon>Arctiinae</taxon>
        <taxon>Arctia</taxon>
    </lineage>
</organism>
<dbReference type="OrthoDB" id="6611722at2759"/>
<accession>A0A8S0Z2Z5</accession>